<evidence type="ECO:0000256" key="4">
    <source>
        <dbReference type="ARBA" id="ARBA00022603"/>
    </source>
</evidence>
<dbReference type="EC" id="2.1.1.77" evidence="7"/>
<dbReference type="OrthoDB" id="73890at2759"/>
<organism evidence="8 9">
    <name type="scientific">Mortierella isabellina</name>
    <name type="common">Filamentous fungus</name>
    <name type="synonym">Umbelopsis isabellina</name>
    <dbReference type="NCBI Taxonomy" id="91625"/>
    <lineage>
        <taxon>Eukaryota</taxon>
        <taxon>Fungi</taxon>
        <taxon>Fungi incertae sedis</taxon>
        <taxon>Mucoromycota</taxon>
        <taxon>Mucoromycotina</taxon>
        <taxon>Umbelopsidomycetes</taxon>
        <taxon>Umbelopsidales</taxon>
        <taxon>Umbelopsidaceae</taxon>
        <taxon>Umbelopsis</taxon>
    </lineage>
</organism>
<evidence type="ECO:0000313" key="9">
    <source>
        <dbReference type="Proteomes" id="UP000654370"/>
    </source>
</evidence>
<dbReference type="GO" id="GO:0032259">
    <property type="term" value="P:methylation"/>
    <property type="evidence" value="ECO:0007669"/>
    <property type="project" value="UniProtKB-KW"/>
</dbReference>
<gene>
    <name evidence="8" type="ORF">INT43_006968</name>
</gene>
<dbReference type="SUPFAM" id="SSF53335">
    <property type="entry name" value="S-adenosyl-L-methionine-dependent methyltransferases"/>
    <property type="match status" value="1"/>
</dbReference>
<dbReference type="FunFam" id="3.40.50.150:FF:000027">
    <property type="entry name" value="Protein-L-isoaspartate O-methyltransferase"/>
    <property type="match status" value="1"/>
</dbReference>
<dbReference type="CDD" id="cd02440">
    <property type="entry name" value="AdoMet_MTases"/>
    <property type="match status" value="1"/>
</dbReference>
<evidence type="ECO:0000256" key="3">
    <source>
        <dbReference type="ARBA" id="ARBA00022490"/>
    </source>
</evidence>
<evidence type="ECO:0000313" key="8">
    <source>
        <dbReference type="EMBL" id="KAG2182042.1"/>
    </source>
</evidence>
<comment type="catalytic activity">
    <reaction evidence="7">
        <text>[protein]-L-isoaspartate + S-adenosyl-L-methionine = [protein]-L-isoaspartate alpha-methyl ester + S-adenosyl-L-homocysteine</text>
        <dbReference type="Rhea" id="RHEA:12705"/>
        <dbReference type="Rhea" id="RHEA-COMP:12143"/>
        <dbReference type="Rhea" id="RHEA-COMP:12144"/>
        <dbReference type="ChEBI" id="CHEBI:57856"/>
        <dbReference type="ChEBI" id="CHEBI:59789"/>
        <dbReference type="ChEBI" id="CHEBI:90596"/>
        <dbReference type="ChEBI" id="CHEBI:90598"/>
        <dbReference type="EC" id="2.1.1.77"/>
    </reaction>
</comment>
<dbReference type="Gene3D" id="3.40.50.150">
    <property type="entry name" value="Vaccinia Virus protein VP39"/>
    <property type="match status" value="1"/>
</dbReference>
<name>A0A8H7PXE1_MORIS</name>
<proteinExistence type="inferred from homology"/>
<comment type="similarity">
    <text evidence="2 7">Belongs to the methyltransferase superfamily. L-isoaspartyl/D-aspartyl protein methyltransferase family.</text>
</comment>
<keyword evidence="5 7" id="KW-0808">Transferase</keyword>
<dbReference type="PANTHER" id="PTHR11579:SF0">
    <property type="entry name" value="PROTEIN-L-ISOASPARTATE(D-ASPARTATE) O-METHYLTRANSFERASE"/>
    <property type="match status" value="1"/>
</dbReference>
<evidence type="ECO:0000256" key="1">
    <source>
        <dbReference type="ARBA" id="ARBA00004496"/>
    </source>
</evidence>
<dbReference type="GO" id="GO:0005737">
    <property type="term" value="C:cytoplasm"/>
    <property type="evidence" value="ECO:0007669"/>
    <property type="project" value="UniProtKB-SubCell"/>
</dbReference>
<evidence type="ECO:0000256" key="6">
    <source>
        <dbReference type="ARBA" id="ARBA00022691"/>
    </source>
</evidence>
<comment type="subcellular location">
    <subcellularLocation>
        <location evidence="1">Cytoplasm</location>
    </subcellularLocation>
</comment>
<comment type="caution">
    <text evidence="8">The sequence shown here is derived from an EMBL/GenBank/DDBJ whole genome shotgun (WGS) entry which is preliminary data.</text>
</comment>
<keyword evidence="3" id="KW-0963">Cytoplasm</keyword>
<evidence type="ECO:0000256" key="2">
    <source>
        <dbReference type="ARBA" id="ARBA00005369"/>
    </source>
</evidence>
<dbReference type="Pfam" id="PF01135">
    <property type="entry name" value="PCMT"/>
    <property type="match status" value="1"/>
</dbReference>
<protein>
    <recommendedName>
        <fullName evidence="7">Protein-L-isoaspartate O-methyltransferase</fullName>
        <ecNumber evidence="7">2.1.1.77</ecNumber>
    </recommendedName>
</protein>
<dbReference type="Proteomes" id="UP000654370">
    <property type="component" value="Unassembled WGS sequence"/>
</dbReference>
<dbReference type="AlphaFoldDB" id="A0A8H7PXE1"/>
<keyword evidence="4 7" id="KW-0489">Methyltransferase</keyword>
<reference evidence="8" key="1">
    <citation type="submission" date="2020-12" db="EMBL/GenBank/DDBJ databases">
        <title>Metabolic potential, ecology and presence of endohyphal bacteria is reflected in genomic diversity of Mucoromycotina.</title>
        <authorList>
            <person name="Muszewska A."/>
            <person name="Okrasinska A."/>
            <person name="Steczkiewicz K."/>
            <person name="Drgas O."/>
            <person name="Orlowska M."/>
            <person name="Perlinska-Lenart U."/>
            <person name="Aleksandrzak-Piekarczyk T."/>
            <person name="Szatraj K."/>
            <person name="Zielenkiewicz U."/>
            <person name="Pilsyk S."/>
            <person name="Malc E."/>
            <person name="Mieczkowski P."/>
            <person name="Kruszewska J.S."/>
            <person name="Biernat P."/>
            <person name="Pawlowska J."/>
        </authorList>
    </citation>
    <scope>NUCLEOTIDE SEQUENCE</scope>
    <source>
        <strain evidence="8">WA0000067209</strain>
    </source>
</reference>
<dbReference type="PROSITE" id="PS01279">
    <property type="entry name" value="PCMT"/>
    <property type="match status" value="1"/>
</dbReference>
<dbReference type="GO" id="GO:0004719">
    <property type="term" value="F:protein-L-isoaspartate (D-aspartate) O-methyltransferase activity"/>
    <property type="evidence" value="ECO:0007669"/>
    <property type="project" value="UniProtKB-UniRule"/>
</dbReference>
<evidence type="ECO:0000256" key="7">
    <source>
        <dbReference type="RuleBase" id="RU003802"/>
    </source>
</evidence>
<keyword evidence="9" id="KW-1185">Reference proteome</keyword>
<accession>A0A8H7PXE1</accession>
<dbReference type="InterPro" id="IPR029063">
    <property type="entry name" value="SAM-dependent_MTases_sf"/>
</dbReference>
<keyword evidence="6 7" id="KW-0949">S-adenosyl-L-methionine</keyword>
<dbReference type="PANTHER" id="PTHR11579">
    <property type="entry name" value="PROTEIN-L-ISOASPARTATE O-METHYLTRANSFERASE"/>
    <property type="match status" value="1"/>
</dbReference>
<dbReference type="EMBL" id="JAEPQZ010000004">
    <property type="protein sequence ID" value="KAG2182042.1"/>
    <property type="molecule type" value="Genomic_DNA"/>
</dbReference>
<dbReference type="InterPro" id="IPR000682">
    <property type="entry name" value="PCMT"/>
</dbReference>
<dbReference type="NCBIfam" id="TIGR00080">
    <property type="entry name" value="pimt"/>
    <property type="match status" value="1"/>
</dbReference>
<sequence>MAWACSACYKHMLYCPRSAGTNSTLIDNLRKASIIQSDRIVQAMKAVDRKDYTARYSYEDSPQSIGYGATISAPHMHGYALEYLEPFLKPGMKALDIGSGSGYLTVCMSELVGVGGKVIGIEHIRELVDVANRNVSKNKKEYLDQDRIKFIVGDGRLGYPEEGPYDCIHVGAAASEMPQALIDQLKSPGRLFIPVGSGSQTIILIDKLKDGSVIKKNLMGVMYVPLTDPEKQRNRY</sequence>
<evidence type="ECO:0000256" key="5">
    <source>
        <dbReference type="ARBA" id="ARBA00022679"/>
    </source>
</evidence>